<evidence type="ECO:0000313" key="2">
    <source>
        <dbReference type="Proteomes" id="UP000749559"/>
    </source>
</evidence>
<dbReference type="EMBL" id="CAIIXF020000006">
    <property type="protein sequence ID" value="CAH1787047.1"/>
    <property type="molecule type" value="Genomic_DNA"/>
</dbReference>
<keyword evidence="2" id="KW-1185">Reference proteome</keyword>
<organism evidence="1 2">
    <name type="scientific">Owenia fusiformis</name>
    <name type="common">Polychaete worm</name>
    <dbReference type="NCBI Taxonomy" id="6347"/>
    <lineage>
        <taxon>Eukaryota</taxon>
        <taxon>Metazoa</taxon>
        <taxon>Spiralia</taxon>
        <taxon>Lophotrochozoa</taxon>
        <taxon>Annelida</taxon>
        <taxon>Polychaeta</taxon>
        <taxon>Sedentaria</taxon>
        <taxon>Canalipalpata</taxon>
        <taxon>Sabellida</taxon>
        <taxon>Oweniida</taxon>
        <taxon>Oweniidae</taxon>
        <taxon>Owenia</taxon>
    </lineage>
</organism>
<reference evidence="1" key="1">
    <citation type="submission" date="2022-03" db="EMBL/GenBank/DDBJ databases">
        <authorList>
            <person name="Martin C."/>
        </authorList>
    </citation>
    <scope>NUCLEOTIDE SEQUENCE</scope>
</reference>
<dbReference type="AlphaFoldDB" id="A0A8J1TY52"/>
<protein>
    <submittedName>
        <fullName evidence="1">Uncharacterized protein</fullName>
    </submittedName>
</protein>
<sequence>MSNTFTKKYRRPKTTTLTDFGFKALPCTELPRIPSPTRRCNPHPTGLVYQNPYNRDGLTFDIWNPDYQKMETSMPSMLPHLMNVNFSSSKVPPCIHKRSHPPKVRYTENSTTRISYRKPVIIADFPHITSRFGFSPDDGPARGIVPNTLPKIKVNKNEL</sequence>
<evidence type="ECO:0000313" key="1">
    <source>
        <dbReference type="EMBL" id="CAH1787047.1"/>
    </source>
</evidence>
<name>A0A8J1TY52_OWEFU</name>
<accession>A0A8J1TY52</accession>
<gene>
    <name evidence="1" type="ORF">OFUS_LOCUS12826</name>
</gene>
<dbReference type="OrthoDB" id="10031370at2759"/>
<comment type="caution">
    <text evidence="1">The sequence shown here is derived from an EMBL/GenBank/DDBJ whole genome shotgun (WGS) entry which is preliminary data.</text>
</comment>
<proteinExistence type="predicted"/>
<dbReference type="Proteomes" id="UP000749559">
    <property type="component" value="Unassembled WGS sequence"/>
</dbReference>